<dbReference type="Gene3D" id="3.90.1150.10">
    <property type="entry name" value="Aspartate Aminotransferase, domain 1"/>
    <property type="match status" value="1"/>
</dbReference>
<evidence type="ECO:0000256" key="2">
    <source>
        <dbReference type="ARBA" id="ARBA00022679"/>
    </source>
</evidence>
<protein>
    <submittedName>
        <fullName evidence="4">8-amino-7-oxononanoate synthase</fullName>
    </submittedName>
</protein>
<dbReference type="Gene3D" id="3.40.640.10">
    <property type="entry name" value="Type I PLP-dependent aspartate aminotransferase-like (Major domain)"/>
    <property type="match status" value="1"/>
</dbReference>
<reference evidence="4 5" key="1">
    <citation type="journal article" date="2013" name="BMC Microbiol.">
        <title>Identification of the type II cytochrome c maturation pathway in anammox bacteria by comparative genomics.</title>
        <authorList>
            <person name="Ferousi C."/>
            <person name="Speth D.R."/>
            <person name="Reimann J."/>
            <person name="Op den Camp H.J."/>
            <person name="Allen J.W."/>
            <person name="Keltjens J.T."/>
            <person name="Jetten M.S."/>
        </authorList>
    </citation>
    <scope>NUCLEOTIDE SEQUENCE [LARGE SCALE GENOMIC DNA]</scope>
    <source>
        <strain evidence="4">RU1</strain>
    </source>
</reference>
<gene>
    <name evidence="4" type="ORF">BROFUL_03447</name>
</gene>
<dbReference type="GO" id="GO:0016740">
    <property type="term" value="F:transferase activity"/>
    <property type="evidence" value="ECO:0007669"/>
    <property type="project" value="UniProtKB-KW"/>
</dbReference>
<dbReference type="EMBL" id="LAQJ01000315">
    <property type="protein sequence ID" value="KKO17871.1"/>
    <property type="molecule type" value="Genomic_DNA"/>
</dbReference>
<comment type="cofactor">
    <cofactor evidence="1">
        <name>pyridoxal 5'-phosphate</name>
        <dbReference type="ChEBI" id="CHEBI:597326"/>
    </cofactor>
</comment>
<name>A0A0M2USA9_9BACT</name>
<comment type="caution">
    <text evidence="4">The sequence shown here is derived from an EMBL/GenBank/DDBJ whole genome shotgun (WGS) entry which is preliminary data.</text>
</comment>
<dbReference type="SUPFAM" id="SSF53383">
    <property type="entry name" value="PLP-dependent transferases"/>
    <property type="match status" value="1"/>
</dbReference>
<dbReference type="GO" id="GO:0030170">
    <property type="term" value="F:pyridoxal phosphate binding"/>
    <property type="evidence" value="ECO:0007669"/>
    <property type="project" value="InterPro"/>
</dbReference>
<dbReference type="AlphaFoldDB" id="A0A0M2USA9"/>
<evidence type="ECO:0000259" key="3">
    <source>
        <dbReference type="Pfam" id="PF00155"/>
    </source>
</evidence>
<dbReference type="Proteomes" id="UP000034954">
    <property type="component" value="Unassembled WGS sequence"/>
</dbReference>
<accession>A0A0M2USA9</accession>
<organism evidence="4 5">
    <name type="scientific">Candidatus Brocadia fulgida</name>
    <dbReference type="NCBI Taxonomy" id="380242"/>
    <lineage>
        <taxon>Bacteria</taxon>
        <taxon>Pseudomonadati</taxon>
        <taxon>Planctomycetota</taxon>
        <taxon>Candidatus Brocadiia</taxon>
        <taxon>Candidatus Brocadiales</taxon>
        <taxon>Candidatus Brocadiaceae</taxon>
        <taxon>Candidatus Brocadia</taxon>
    </lineage>
</organism>
<dbReference type="InterPro" id="IPR015421">
    <property type="entry name" value="PyrdxlP-dep_Trfase_major"/>
</dbReference>
<feature type="domain" description="Aminotransferase class I/classII large" evidence="3">
    <location>
        <begin position="40"/>
        <end position="139"/>
    </location>
</feature>
<dbReference type="PATRIC" id="fig|380242.3.peg.4234"/>
<dbReference type="InterPro" id="IPR004839">
    <property type="entry name" value="Aminotransferase_I/II_large"/>
</dbReference>
<evidence type="ECO:0000313" key="5">
    <source>
        <dbReference type="Proteomes" id="UP000034954"/>
    </source>
</evidence>
<dbReference type="InterPro" id="IPR050087">
    <property type="entry name" value="AON_synthase_class-II"/>
</dbReference>
<keyword evidence="2" id="KW-0808">Transferase</keyword>
<keyword evidence="5" id="KW-1185">Reference proteome</keyword>
<evidence type="ECO:0000256" key="1">
    <source>
        <dbReference type="ARBA" id="ARBA00001933"/>
    </source>
</evidence>
<sequence length="156" mass="16981">MEKDFILCELEELQNRALLRDYKTIEGAQDSCVQINGRSYLSFCSNNYLGLANHPKVKQASIEAIRQYGWGTGASRLVSGNMTLHQELEKTIAAFKGTEESILFPTGYMANLGALCALVSKGDIVIGDKLNHASIIDAAASPAPRSVSIRTRMSAN</sequence>
<dbReference type="InterPro" id="IPR015422">
    <property type="entry name" value="PyrdxlP-dep_Trfase_small"/>
</dbReference>
<dbReference type="Pfam" id="PF00155">
    <property type="entry name" value="Aminotran_1_2"/>
    <property type="match status" value="1"/>
</dbReference>
<dbReference type="InterPro" id="IPR015424">
    <property type="entry name" value="PyrdxlP-dep_Trfase"/>
</dbReference>
<evidence type="ECO:0000313" key="4">
    <source>
        <dbReference type="EMBL" id="KKO17871.1"/>
    </source>
</evidence>
<dbReference type="PANTHER" id="PTHR13693">
    <property type="entry name" value="CLASS II AMINOTRANSFERASE/8-AMINO-7-OXONONANOATE SYNTHASE"/>
    <property type="match status" value="1"/>
</dbReference>
<proteinExistence type="predicted"/>